<evidence type="ECO:0000313" key="1">
    <source>
        <dbReference type="Proteomes" id="UP000887576"/>
    </source>
</evidence>
<protein>
    <submittedName>
        <fullName evidence="2">MoaB/Mog domain-containing protein</fullName>
    </submittedName>
</protein>
<name>A0AC34QMH9_9BILA</name>
<reference evidence="2" key="1">
    <citation type="submission" date="2022-11" db="UniProtKB">
        <authorList>
            <consortium name="WormBaseParasite"/>
        </authorList>
    </citation>
    <scope>IDENTIFICATION</scope>
</reference>
<dbReference type="WBParaSite" id="JU765_v2.g17816.t4">
    <property type="protein sequence ID" value="JU765_v2.g17816.t4"/>
    <property type="gene ID" value="JU765_v2.g17816"/>
</dbReference>
<dbReference type="Proteomes" id="UP000887576">
    <property type="component" value="Unplaced"/>
</dbReference>
<organism evidence="1 2">
    <name type="scientific">Panagrolaimus sp. JU765</name>
    <dbReference type="NCBI Taxonomy" id="591449"/>
    <lineage>
        <taxon>Eukaryota</taxon>
        <taxon>Metazoa</taxon>
        <taxon>Ecdysozoa</taxon>
        <taxon>Nematoda</taxon>
        <taxon>Chromadorea</taxon>
        <taxon>Rhabditida</taxon>
        <taxon>Tylenchina</taxon>
        <taxon>Panagrolaimomorpha</taxon>
        <taxon>Panagrolaimoidea</taxon>
        <taxon>Panagrolaimidae</taxon>
        <taxon>Panagrolaimus</taxon>
    </lineage>
</organism>
<proteinExistence type="predicted"/>
<accession>A0AC34QMH9</accession>
<sequence>MPGKRRTAGIIVIGDEILHGSQVDTNSNFLCQRLYQRGIAVKKITVIGDVVAEIASNIAQFSADYDIVVTTGGIGPTHDDLTYEGLAAAFDDRLQLNSELKAVFDEFLHKYKQRSDAEEAIAKFCCIPSKANLIYGDNRGARKFPCVQMKNVIALPGVPAFCQQGFNQVESALFPKSDSSPFFSKNLYLGKNEIHIQHGLGAVAKKYAEDGVTIGSYPVIDNRLGAVAKKYAEDGVTIGSYPVIDNSYYKTKLIVQAPDDEIGNSAFNDLSSAFHNFVKNYDEAPWVDTVEKLSKFRETLEPEFRQKLDDAVDLIGNILKEYPYEEIMLSFNGGKDCTMLLHLLRVKMDEIYGPEKIIRAFHILCEDEFQELRHFLLDICWKYKVQLRELGGTMKAGLISLKEEEPKVKAVFMGSRSTDPRGKYMKSKCQWTDKDWPQFYRVCPLFDWTYSEVWSGLRGLCVPYCVLYDRGYTSLGDRSKTKPNPALKISGEDAYRPAYYLDEEHKERHGRHDSPPPPPPSSI</sequence>
<evidence type="ECO:0000313" key="2">
    <source>
        <dbReference type="WBParaSite" id="JU765_v2.g17816.t4"/>
    </source>
</evidence>